<organism evidence="2 3">
    <name type="scientific">Hydrogenophaga aromaticivorans</name>
    <dbReference type="NCBI Taxonomy" id="2610898"/>
    <lineage>
        <taxon>Bacteria</taxon>
        <taxon>Pseudomonadati</taxon>
        <taxon>Pseudomonadota</taxon>
        <taxon>Betaproteobacteria</taxon>
        <taxon>Burkholderiales</taxon>
        <taxon>Comamonadaceae</taxon>
        <taxon>Hydrogenophaga</taxon>
    </lineage>
</organism>
<dbReference type="AlphaFoldDB" id="A0A7Y8GVL6"/>
<reference evidence="2 3" key="1">
    <citation type="submission" date="2019-09" db="EMBL/GenBank/DDBJ databases">
        <title>Hydrogenophaga aromatica sp. nov., isolated from a para-xylene-degrading enrichment culture.</title>
        <authorList>
            <person name="Tancsics A."/>
            <person name="Banerjee S."/>
        </authorList>
    </citation>
    <scope>NUCLEOTIDE SEQUENCE [LARGE SCALE GENOMIC DNA]</scope>
    <source>
        <strain evidence="2 3">D2P1</strain>
    </source>
</reference>
<dbReference type="InterPro" id="IPR005572">
    <property type="entry name" value="Anti-sigma_E_RseA_N"/>
</dbReference>
<dbReference type="PANTHER" id="PTHR38104">
    <property type="match status" value="1"/>
</dbReference>
<feature type="domain" description="Anti sigma-E protein RseA N-terminal" evidence="1">
    <location>
        <begin position="31"/>
        <end position="95"/>
    </location>
</feature>
<comment type="caution">
    <text evidence="2">The sequence shown here is derived from an EMBL/GenBank/DDBJ whole genome shotgun (WGS) entry which is preliminary data.</text>
</comment>
<name>A0A7Y8GVL6_9BURK</name>
<gene>
    <name evidence="2" type="ORF">F3K02_10630</name>
</gene>
<dbReference type="GO" id="GO:0016989">
    <property type="term" value="F:sigma factor antagonist activity"/>
    <property type="evidence" value="ECO:0007669"/>
    <property type="project" value="InterPro"/>
</dbReference>
<dbReference type="EMBL" id="VYGV01000007">
    <property type="protein sequence ID" value="NWF45700.1"/>
    <property type="molecule type" value="Genomic_DNA"/>
</dbReference>
<dbReference type="CDD" id="cd16328">
    <property type="entry name" value="RseA_N"/>
    <property type="match status" value="1"/>
</dbReference>
<dbReference type="Proteomes" id="UP000545507">
    <property type="component" value="Unassembled WGS sequence"/>
</dbReference>
<keyword evidence="3" id="KW-1185">Reference proteome</keyword>
<proteinExistence type="predicted"/>
<dbReference type="InterPro" id="IPR036147">
    <property type="entry name" value="Anti-sigma_E_RseA_N_sf"/>
</dbReference>
<evidence type="ECO:0000259" key="1">
    <source>
        <dbReference type="Pfam" id="PF03872"/>
    </source>
</evidence>
<protein>
    <submittedName>
        <fullName evidence="2">Sigma-E factor negative regulatory protein</fullName>
    </submittedName>
</protein>
<dbReference type="SUPFAM" id="SSF89069">
    <property type="entry name" value="N-terminal, cytoplasmic domain of anti-sigmaE factor RseA"/>
    <property type="match status" value="1"/>
</dbReference>
<dbReference type="Pfam" id="PF03872">
    <property type="entry name" value="RseA_N"/>
    <property type="match status" value="1"/>
</dbReference>
<evidence type="ECO:0000313" key="3">
    <source>
        <dbReference type="Proteomes" id="UP000545507"/>
    </source>
</evidence>
<dbReference type="PANTHER" id="PTHR38104:SF1">
    <property type="entry name" value="ANTI-SIGMA-E FACTOR RSEA"/>
    <property type="match status" value="1"/>
</dbReference>
<dbReference type="RefSeq" id="WP_177135593.1">
    <property type="nucleotide sequence ID" value="NZ_VYGV01000007.1"/>
</dbReference>
<evidence type="ECO:0000313" key="2">
    <source>
        <dbReference type="EMBL" id="NWF45700.1"/>
    </source>
</evidence>
<dbReference type="InterPro" id="IPR052383">
    <property type="entry name" value="Anti-sigma-E_RseA-like"/>
</dbReference>
<accession>A0A7Y8GVL6</accession>
<dbReference type="Gene3D" id="1.10.10.880">
    <property type="entry name" value="Anti sigma-E protein RseA, N-terminal domain"/>
    <property type="match status" value="1"/>
</dbReference>
<sequence>MNAEQDNVNVRQPARVGVPFHSDPDSDLAGALSALTDGEIGADELDALLADADHRSELHADWHAYQVIGDVLRGTAPAVSNVAPQAFVAGISARLQLAERPQSRPASPVVMAQVRGAAANDPVMRWKMAAGLASLAAVVAVSWSVIQGASVPGDPAVSGPQLAQVAPPTDPAKPVVAASDTGSTNVAVSTGQGILIRDARLEQMLAEHRQYGGMSALQMPAGFLRNATYDTAPQR</sequence>